<evidence type="ECO:0000256" key="6">
    <source>
        <dbReference type="ARBA" id="ARBA00023242"/>
    </source>
</evidence>
<evidence type="ECO:0000256" key="4">
    <source>
        <dbReference type="ARBA" id="ARBA00022840"/>
    </source>
</evidence>
<dbReference type="SUPFAM" id="SSF52540">
    <property type="entry name" value="P-loop containing nucleoside triphosphate hydrolases"/>
    <property type="match status" value="1"/>
</dbReference>
<comment type="subcellular location">
    <subcellularLocation>
        <location evidence="1">Nucleus</location>
    </subcellularLocation>
</comment>
<evidence type="ECO:0000256" key="5">
    <source>
        <dbReference type="ARBA" id="ARBA00023204"/>
    </source>
</evidence>
<dbReference type="AlphaFoldDB" id="A0A9P6NAB2"/>
<gene>
    <name evidence="7" type="ORF">CROQUDRAFT_69154</name>
</gene>
<reference evidence="7" key="1">
    <citation type="submission" date="2013-11" db="EMBL/GenBank/DDBJ databases">
        <title>Genome sequence of the fusiform rust pathogen reveals effectors for host alternation and coevolution with pine.</title>
        <authorList>
            <consortium name="DOE Joint Genome Institute"/>
            <person name="Smith K."/>
            <person name="Pendleton A."/>
            <person name="Kubisiak T."/>
            <person name="Anderson C."/>
            <person name="Salamov A."/>
            <person name="Aerts A."/>
            <person name="Riley R."/>
            <person name="Clum A."/>
            <person name="Lindquist E."/>
            <person name="Ence D."/>
            <person name="Campbell M."/>
            <person name="Kronenberg Z."/>
            <person name="Feau N."/>
            <person name="Dhillon B."/>
            <person name="Hamelin R."/>
            <person name="Burleigh J."/>
            <person name="Smith J."/>
            <person name="Yandell M."/>
            <person name="Nelson C."/>
            <person name="Grigoriev I."/>
            <person name="Davis J."/>
        </authorList>
    </citation>
    <scope>NUCLEOTIDE SEQUENCE</scope>
    <source>
        <strain evidence="7">G11</strain>
    </source>
</reference>
<dbReference type="PANTHER" id="PTHR46239:SF1">
    <property type="entry name" value="DNA REPAIR PROTEIN RAD51 HOMOLOG 3"/>
    <property type="match status" value="1"/>
</dbReference>
<accession>A0A9P6NAB2</accession>
<keyword evidence="5" id="KW-0234">DNA repair</keyword>
<sequence length="335" mass="36644">MDFNRQSSSDPFSSSIPTTLDSITGSQLLSSIRPQLPLQTGHPTLDLLLNKRPLKRKYDPTVPTSVPLAGLSRRDHLQLEGPPGVGKTKLAVGLAVRARAASLVSKRVDELEVLYIDADGSASAWLLKLSAESLVAELEEHEDDKSDLIDKICDGIHLVRITSTAELAIFFHRLPHWLGEHSKTKLIILDSLTAHTRYVSMTIEERALVGQYIREGIKLATSSFNCAVSPRTIEKGHIFIPILNKGVNVILFINGQVVVAIQPVGKKDGSDQMLMIIPSFRSGSGWSSSTSILRVQMFFEPDGTRKAVVLEQDPSSTSTGRMKGAVPFDINVCNL</sequence>
<dbReference type="GO" id="GO:0000400">
    <property type="term" value="F:four-way junction DNA binding"/>
    <property type="evidence" value="ECO:0007669"/>
    <property type="project" value="TreeGrafter"/>
</dbReference>
<dbReference type="Proteomes" id="UP000886653">
    <property type="component" value="Unassembled WGS sequence"/>
</dbReference>
<evidence type="ECO:0000313" key="7">
    <source>
        <dbReference type="EMBL" id="KAG0140642.1"/>
    </source>
</evidence>
<dbReference type="PANTHER" id="PTHR46239">
    <property type="entry name" value="DNA REPAIR PROTEIN RAD51 HOMOLOG 3 RAD51C"/>
    <property type="match status" value="1"/>
</dbReference>
<dbReference type="GO" id="GO:0005524">
    <property type="term" value="F:ATP binding"/>
    <property type="evidence" value="ECO:0007669"/>
    <property type="project" value="UniProtKB-KW"/>
</dbReference>
<dbReference type="GO" id="GO:0000707">
    <property type="term" value="P:meiotic DNA recombinase assembly"/>
    <property type="evidence" value="ECO:0007669"/>
    <property type="project" value="TreeGrafter"/>
</dbReference>
<organism evidence="7 8">
    <name type="scientific">Cronartium quercuum f. sp. fusiforme G11</name>
    <dbReference type="NCBI Taxonomy" id="708437"/>
    <lineage>
        <taxon>Eukaryota</taxon>
        <taxon>Fungi</taxon>
        <taxon>Dikarya</taxon>
        <taxon>Basidiomycota</taxon>
        <taxon>Pucciniomycotina</taxon>
        <taxon>Pucciniomycetes</taxon>
        <taxon>Pucciniales</taxon>
        <taxon>Coleosporiaceae</taxon>
        <taxon>Cronartium</taxon>
    </lineage>
</organism>
<dbReference type="GO" id="GO:0007131">
    <property type="term" value="P:reciprocal meiotic recombination"/>
    <property type="evidence" value="ECO:0007669"/>
    <property type="project" value="TreeGrafter"/>
</dbReference>
<dbReference type="Gene3D" id="3.40.50.300">
    <property type="entry name" value="P-loop containing nucleotide triphosphate hydrolases"/>
    <property type="match status" value="1"/>
</dbReference>
<dbReference type="GO" id="GO:0005657">
    <property type="term" value="C:replication fork"/>
    <property type="evidence" value="ECO:0007669"/>
    <property type="project" value="TreeGrafter"/>
</dbReference>
<dbReference type="GO" id="GO:0033065">
    <property type="term" value="C:Rad51C-XRCC3 complex"/>
    <property type="evidence" value="ECO:0007669"/>
    <property type="project" value="TreeGrafter"/>
</dbReference>
<proteinExistence type="predicted"/>
<evidence type="ECO:0000256" key="2">
    <source>
        <dbReference type="ARBA" id="ARBA00022741"/>
    </source>
</evidence>
<dbReference type="InterPro" id="IPR027417">
    <property type="entry name" value="P-loop_NTPase"/>
</dbReference>
<name>A0A9P6NAB2_9BASI</name>
<evidence type="ECO:0000256" key="3">
    <source>
        <dbReference type="ARBA" id="ARBA00022763"/>
    </source>
</evidence>
<evidence type="ECO:0000313" key="8">
    <source>
        <dbReference type="Proteomes" id="UP000886653"/>
    </source>
</evidence>
<evidence type="ECO:0000256" key="1">
    <source>
        <dbReference type="ARBA" id="ARBA00004123"/>
    </source>
</evidence>
<dbReference type="GO" id="GO:0008821">
    <property type="term" value="F:crossover junction DNA endonuclease activity"/>
    <property type="evidence" value="ECO:0007669"/>
    <property type="project" value="TreeGrafter"/>
</dbReference>
<keyword evidence="2" id="KW-0547">Nucleotide-binding</keyword>
<protein>
    <submittedName>
        <fullName evidence="7">Uncharacterized protein</fullName>
    </submittedName>
</protein>
<dbReference type="InterPro" id="IPR052093">
    <property type="entry name" value="HR_Repair_Mediator"/>
</dbReference>
<keyword evidence="3" id="KW-0227">DNA damage</keyword>
<keyword evidence="8" id="KW-1185">Reference proteome</keyword>
<dbReference type="GO" id="GO:0033063">
    <property type="term" value="C:Rad51B-Rad51C-Rad51D-XRCC2 complex"/>
    <property type="evidence" value="ECO:0007669"/>
    <property type="project" value="TreeGrafter"/>
</dbReference>
<comment type="caution">
    <text evidence="7">The sequence shown here is derived from an EMBL/GenBank/DDBJ whole genome shotgun (WGS) entry which is preliminary data.</text>
</comment>
<keyword evidence="4" id="KW-0067">ATP-binding</keyword>
<dbReference type="EMBL" id="MU167429">
    <property type="protein sequence ID" value="KAG0140642.1"/>
    <property type="molecule type" value="Genomic_DNA"/>
</dbReference>
<dbReference type="Pfam" id="PF13481">
    <property type="entry name" value="AAA_25"/>
    <property type="match status" value="1"/>
</dbReference>
<keyword evidence="6" id="KW-0539">Nucleus</keyword>
<dbReference type="OrthoDB" id="5957327at2759"/>